<dbReference type="Gene3D" id="3.30.750.44">
    <property type="match status" value="1"/>
</dbReference>
<comment type="caution">
    <text evidence="7">The sequence shown here is derived from an EMBL/GenBank/DDBJ whole genome shotgun (WGS) entry which is preliminary data.</text>
</comment>
<evidence type="ECO:0000256" key="2">
    <source>
        <dbReference type="ARBA" id="ARBA00022670"/>
    </source>
</evidence>
<dbReference type="GO" id="GO:0004175">
    <property type="term" value="F:endopeptidase activity"/>
    <property type="evidence" value="ECO:0007669"/>
    <property type="project" value="TreeGrafter"/>
</dbReference>
<dbReference type="GO" id="GO:0030288">
    <property type="term" value="C:outer membrane-bounded periplasmic space"/>
    <property type="evidence" value="ECO:0007669"/>
    <property type="project" value="TreeGrafter"/>
</dbReference>
<evidence type="ECO:0000256" key="5">
    <source>
        <dbReference type="RuleBase" id="RU004404"/>
    </source>
</evidence>
<evidence type="ECO:0000259" key="6">
    <source>
        <dbReference type="PROSITE" id="PS50106"/>
    </source>
</evidence>
<dbReference type="NCBIfam" id="TIGR00225">
    <property type="entry name" value="prc"/>
    <property type="match status" value="1"/>
</dbReference>
<keyword evidence="4 5" id="KW-0720">Serine protease</keyword>
<reference evidence="7 8" key="1">
    <citation type="journal article" date="2016" name="Nat. Commun.">
        <title>Thousands of microbial genomes shed light on interconnected biogeochemical processes in an aquifer system.</title>
        <authorList>
            <person name="Anantharaman K."/>
            <person name="Brown C.T."/>
            <person name="Hug L.A."/>
            <person name="Sharon I."/>
            <person name="Castelle C.J."/>
            <person name="Probst A.J."/>
            <person name="Thomas B.C."/>
            <person name="Singh A."/>
            <person name="Wilkins M.J."/>
            <person name="Karaoz U."/>
            <person name="Brodie E.L."/>
            <person name="Williams K.H."/>
            <person name="Hubbard S.S."/>
            <person name="Banfield J.F."/>
        </authorList>
    </citation>
    <scope>NUCLEOTIDE SEQUENCE [LARGE SCALE GENOMIC DNA]</scope>
</reference>
<dbReference type="AlphaFoldDB" id="A0A1G1ZKK4"/>
<dbReference type="GO" id="GO:0007165">
    <property type="term" value="P:signal transduction"/>
    <property type="evidence" value="ECO:0007669"/>
    <property type="project" value="TreeGrafter"/>
</dbReference>
<keyword evidence="2 5" id="KW-0645">Protease</keyword>
<sequence>MDVNITGLEGNLNPPTSTNAKTDFNLFWQTWDVLKREFIDSDNLENKALIYGAIEGLVNAADDPYTVFLPPQEAKQFQEDIEGSFGGIGAEIGIRKEQLVVITPLDDTPASKAGLKAGDRILEINGTSTAGMDIGAAISLIRGKVGTEVKFIILGKDAEKPKEVEITRALITIPTLKWEIKEGNIAYMKLSSFNAQALRLFYQASLETLLQGADGLVLDLRNNPGGFLEVAVDIGGWFLKRGDVVVIERFKNADDKVFRANGNEAWRRFPVVLLVNEGTASAGEILAGSLQDQKGVKLVGQKTFGKGSVQTLQELSDGSTLKVTVAKWVLPGGRILEKNGIDPDYKIELTEKDSENGKDPQLDKAIEILKTML</sequence>
<dbReference type="InterPro" id="IPR005151">
    <property type="entry name" value="Tail-specific_protease"/>
</dbReference>
<dbReference type="PANTHER" id="PTHR32060:SF30">
    <property type="entry name" value="CARBOXY-TERMINAL PROCESSING PROTEASE CTPA"/>
    <property type="match status" value="1"/>
</dbReference>
<evidence type="ECO:0000256" key="4">
    <source>
        <dbReference type="ARBA" id="ARBA00022825"/>
    </source>
</evidence>
<dbReference type="FunFam" id="2.30.42.10:FF:000063">
    <property type="entry name" value="Peptidase, S41 family"/>
    <property type="match status" value="1"/>
</dbReference>
<dbReference type="PANTHER" id="PTHR32060">
    <property type="entry name" value="TAIL-SPECIFIC PROTEASE"/>
    <property type="match status" value="1"/>
</dbReference>
<dbReference type="SUPFAM" id="SSF52096">
    <property type="entry name" value="ClpP/crotonase"/>
    <property type="match status" value="1"/>
</dbReference>
<accession>A0A1G1ZKK4</accession>
<dbReference type="CDD" id="cd06782">
    <property type="entry name" value="cpPDZ_CPP-like"/>
    <property type="match status" value="1"/>
</dbReference>
<evidence type="ECO:0000313" key="8">
    <source>
        <dbReference type="Proteomes" id="UP000178517"/>
    </source>
</evidence>
<gene>
    <name evidence="7" type="ORF">A3A04_02240</name>
</gene>
<feature type="domain" description="PDZ" evidence="6">
    <location>
        <begin position="74"/>
        <end position="142"/>
    </location>
</feature>
<dbReference type="InterPro" id="IPR001478">
    <property type="entry name" value="PDZ"/>
</dbReference>
<dbReference type="InterPro" id="IPR036034">
    <property type="entry name" value="PDZ_sf"/>
</dbReference>
<comment type="similarity">
    <text evidence="1 5">Belongs to the peptidase S41A family.</text>
</comment>
<dbReference type="GO" id="GO:0008236">
    <property type="term" value="F:serine-type peptidase activity"/>
    <property type="evidence" value="ECO:0007669"/>
    <property type="project" value="UniProtKB-KW"/>
</dbReference>
<keyword evidence="3 5" id="KW-0378">Hydrolase</keyword>
<dbReference type="Pfam" id="PF03572">
    <property type="entry name" value="Peptidase_S41"/>
    <property type="match status" value="1"/>
</dbReference>
<dbReference type="CDD" id="cd06567">
    <property type="entry name" value="Peptidase_S41"/>
    <property type="match status" value="1"/>
</dbReference>
<dbReference type="SMART" id="SM00245">
    <property type="entry name" value="TSPc"/>
    <property type="match status" value="1"/>
</dbReference>
<dbReference type="InterPro" id="IPR004447">
    <property type="entry name" value="Peptidase_S41A"/>
</dbReference>
<dbReference type="GO" id="GO:0006508">
    <property type="term" value="P:proteolysis"/>
    <property type="evidence" value="ECO:0007669"/>
    <property type="project" value="UniProtKB-KW"/>
</dbReference>
<dbReference type="Gene3D" id="3.90.226.10">
    <property type="entry name" value="2-enoyl-CoA Hydratase, Chain A, domain 1"/>
    <property type="match status" value="1"/>
</dbReference>
<name>A0A1G1ZKK4_9BACT</name>
<evidence type="ECO:0000256" key="3">
    <source>
        <dbReference type="ARBA" id="ARBA00022801"/>
    </source>
</evidence>
<proteinExistence type="inferred from homology"/>
<dbReference type="EMBL" id="MHJI01000026">
    <property type="protein sequence ID" value="OGY65041.1"/>
    <property type="molecule type" value="Genomic_DNA"/>
</dbReference>
<protein>
    <recommendedName>
        <fullName evidence="6">PDZ domain-containing protein</fullName>
    </recommendedName>
</protein>
<dbReference type="PROSITE" id="PS50106">
    <property type="entry name" value="PDZ"/>
    <property type="match status" value="1"/>
</dbReference>
<dbReference type="STRING" id="1798406.A3A04_02240"/>
<dbReference type="InterPro" id="IPR041489">
    <property type="entry name" value="PDZ_6"/>
</dbReference>
<evidence type="ECO:0000256" key="1">
    <source>
        <dbReference type="ARBA" id="ARBA00009179"/>
    </source>
</evidence>
<dbReference type="Proteomes" id="UP000178517">
    <property type="component" value="Unassembled WGS sequence"/>
</dbReference>
<organism evidence="7 8">
    <name type="scientific">Candidatus Harrisonbacteria bacterium RIFCSPLOWO2_01_FULL_40_28</name>
    <dbReference type="NCBI Taxonomy" id="1798406"/>
    <lineage>
        <taxon>Bacteria</taxon>
        <taxon>Candidatus Harrisoniibacteriota</taxon>
    </lineage>
</organism>
<dbReference type="SUPFAM" id="SSF50156">
    <property type="entry name" value="PDZ domain-like"/>
    <property type="match status" value="1"/>
</dbReference>
<dbReference type="InterPro" id="IPR029045">
    <property type="entry name" value="ClpP/crotonase-like_dom_sf"/>
</dbReference>
<dbReference type="Pfam" id="PF17820">
    <property type="entry name" value="PDZ_6"/>
    <property type="match status" value="1"/>
</dbReference>
<evidence type="ECO:0000313" key="7">
    <source>
        <dbReference type="EMBL" id="OGY65041.1"/>
    </source>
</evidence>
<dbReference type="Gene3D" id="2.30.42.10">
    <property type="match status" value="1"/>
</dbReference>
<dbReference type="SMART" id="SM00228">
    <property type="entry name" value="PDZ"/>
    <property type="match status" value="1"/>
</dbReference>